<dbReference type="Proteomes" id="UP000199533">
    <property type="component" value="Unassembled WGS sequence"/>
</dbReference>
<feature type="domain" description="VWFA" evidence="2">
    <location>
        <begin position="92"/>
        <end position="286"/>
    </location>
</feature>
<dbReference type="Gene3D" id="3.40.50.410">
    <property type="entry name" value="von Willebrand factor, type A domain"/>
    <property type="match status" value="1"/>
</dbReference>
<feature type="transmembrane region" description="Helical" evidence="1">
    <location>
        <begin position="305"/>
        <end position="325"/>
    </location>
</feature>
<dbReference type="PANTHER" id="PTHR22550">
    <property type="entry name" value="SPORE GERMINATION PROTEIN"/>
    <property type="match status" value="1"/>
</dbReference>
<dbReference type="Pfam" id="PF00092">
    <property type="entry name" value="VWA"/>
    <property type="match status" value="1"/>
</dbReference>
<dbReference type="SMART" id="SM00327">
    <property type="entry name" value="VWA"/>
    <property type="match status" value="1"/>
</dbReference>
<evidence type="ECO:0000259" key="2">
    <source>
        <dbReference type="PROSITE" id="PS50234"/>
    </source>
</evidence>
<evidence type="ECO:0000313" key="3">
    <source>
        <dbReference type="EMBL" id="SFK68077.1"/>
    </source>
</evidence>
<reference evidence="4" key="1">
    <citation type="submission" date="2016-10" db="EMBL/GenBank/DDBJ databases">
        <authorList>
            <person name="Varghese N."/>
            <person name="Submissions S."/>
        </authorList>
    </citation>
    <scope>NUCLEOTIDE SEQUENCE [LARGE SCALE GENOMIC DNA]</scope>
    <source>
        <strain evidence="4">Nm69</strain>
    </source>
</reference>
<dbReference type="STRING" id="52441.SAMN05216302_101232"/>
<sequence length="328" mass="36755">MFDFAWPWMFTSLVLPWLFRRFLPPATAINQGILFAPFISAYQEKPATALNRFQLHSLRNWGVFVCWILLVIAAARPQWLGKETELPETGRNLILAVDVSGSMEIADMGDGQPNRMEVVKQVAGDFIQRREGDRISLILFGSEAYLQTPLTFDHTTVANLLQDTVIGIAGRETAIGDAIGMAIKHLKHLQHASEDAVLVLLTDGANNAGHVQPRKAAELAAQQGLRIYTIGVGGAPREIQSFLGMRMINPASDLDEETLRMIADLTGGRYFRATDRDTLQEIYNQLDKLEPTLKNSRVVRPTTELFIWPLGLGLMISFLLALRWWRTD</sequence>
<dbReference type="PANTHER" id="PTHR22550:SF18">
    <property type="entry name" value="VWFA DOMAIN-CONTAINING PROTEIN"/>
    <property type="match status" value="1"/>
</dbReference>
<dbReference type="EMBL" id="FOSP01000012">
    <property type="protein sequence ID" value="SFK68077.1"/>
    <property type="molecule type" value="Genomic_DNA"/>
</dbReference>
<name>A0A1I4BIT9_9PROT</name>
<dbReference type="InterPro" id="IPR036465">
    <property type="entry name" value="vWFA_dom_sf"/>
</dbReference>
<dbReference type="RefSeq" id="WP_090699339.1">
    <property type="nucleotide sequence ID" value="NZ_FOSP01000012.1"/>
</dbReference>
<evidence type="ECO:0000256" key="1">
    <source>
        <dbReference type="SAM" id="Phobius"/>
    </source>
</evidence>
<dbReference type="AlphaFoldDB" id="A0A1I4BIT9"/>
<keyword evidence="1" id="KW-0472">Membrane</keyword>
<keyword evidence="1" id="KW-0812">Transmembrane</keyword>
<dbReference type="CDD" id="cd01467">
    <property type="entry name" value="vWA_BatA_type"/>
    <property type="match status" value="1"/>
</dbReference>
<dbReference type="InterPro" id="IPR002035">
    <property type="entry name" value="VWF_A"/>
</dbReference>
<proteinExistence type="predicted"/>
<gene>
    <name evidence="3" type="ORF">SAMN05216302_101232</name>
</gene>
<dbReference type="InterPro" id="IPR033881">
    <property type="entry name" value="vWA_BatA_type"/>
</dbReference>
<protein>
    <submittedName>
        <fullName evidence="3">Ca-activated chloride channel family protein</fullName>
    </submittedName>
</protein>
<dbReference type="SUPFAM" id="SSF53300">
    <property type="entry name" value="vWA-like"/>
    <property type="match status" value="1"/>
</dbReference>
<accession>A0A1I4BIT9</accession>
<keyword evidence="4" id="KW-1185">Reference proteome</keyword>
<organism evidence="3 4">
    <name type="scientific">Nitrosomonas aestuarii</name>
    <dbReference type="NCBI Taxonomy" id="52441"/>
    <lineage>
        <taxon>Bacteria</taxon>
        <taxon>Pseudomonadati</taxon>
        <taxon>Pseudomonadota</taxon>
        <taxon>Betaproteobacteria</taxon>
        <taxon>Nitrosomonadales</taxon>
        <taxon>Nitrosomonadaceae</taxon>
        <taxon>Nitrosomonas</taxon>
    </lineage>
</organism>
<dbReference type="InterPro" id="IPR050768">
    <property type="entry name" value="UPF0353/GerABKA_families"/>
</dbReference>
<dbReference type="OrthoDB" id="6206554at2"/>
<keyword evidence="1" id="KW-1133">Transmembrane helix</keyword>
<evidence type="ECO:0000313" key="4">
    <source>
        <dbReference type="Proteomes" id="UP000199533"/>
    </source>
</evidence>
<dbReference type="PROSITE" id="PS50234">
    <property type="entry name" value="VWFA"/>
    <property type="match status" value="1"/>
</dbReference>